<dbReference type="KEGG" id="tom:BWR18_09125"/>
<evidence type="ECO:0000313" key="2">
    <source>
        <dbReference type="Proteomes" id="UP000186336"/>
    </source>
</evidence>
<keyword evidence="2" id="KW-1185">Reference proteome</keyword>
<sequence length="136" mass="15005">MEAARKTADEFEQLTRCRALSQIVAMGRLNEAIEVARANKTSEPLERLPETSTFKAFTNLSMQPRLHQDGFATAGRERRVNSNSAGYSNAYRALLAQIDGDVDSKNETQIISLLENDHAFCNDLLRNYLAGGSAPA</sequence>
<protein>
    <submittedName>
        <fullName evidence="1">Uncharacterized protein</fullName>
    </submittedName>
</protein>
<dbReference type="Proteomes" id="UP000186336">
    <property type="component" value="Chromosome"/>
</dbReference>
<reference evidence="1 2" key="1">
    <citation type="submission" date="2017-01" db="EMBL/GenBank/DDBJ databases">
        <title>Complete genome of Tateyamaria omphalii DOK1-4 isolated from seawater in Dokdo.</title>
        <authorList>
            <person name="Kim J.H."/>
            <person name="Chi W.-J."/>
        </authorList>
    </citation>
    <scope>NUCLEOTIDE SEQUENCE [LARGE SCALE GENOMIC DNA]</scope>
    <source>
        <strain evidence="1 2">DOK1-4</strain>
    </source>
</reference>
<dbReference type="AlphaFoldDB" id="A0A1P8MUZ8"/>
<dbReference type="STRING" id="299262.BWR18_09125"/>
<organism evidence="1 2">
    <name type="scientific">Tateyamaria omphalii</name>
    <dbReference type="NCBI Taxonomy" id="299262"/>
    <lineage>
        <taxon>Bacteria</taxon>
        <taxon>Pseudomonadati</taxon>
        <taxon>Pseudomonadota</taxon>
        <taxon>Alphaproteobacteria</taxon>
        <taxon>Rhodobacterales</taxon>
        <taxon>Roseobacteraceae</taxon>
        <taxon>Tateyamaria</taxon>
    </lineage>
</organism>
<dbReference type="EMBL" id="CP019312">
    <property type="protein sequence ID" value="APX11823.1"/>
    <property type="molecule type" value="Genomic_DNA"/>
</dbReference>
<gene>
    <name evidence="1" type="ORF">BWR18_09125</name>
</gene>
<proteinExistence type="predicted"/>
<name>A0A1P8MUZ8_9RHOB</name>
<evidence type="ECO:0000313" key="1">
    <source>
        <dbReference type="EMBL" id="APX11823.1"/>
    </source>
</evidence>
<accession>A0A1P8MUZ8</accession>